<feature type="transmembrane region" description="Helical" evidence="1">
    <location>
        <begin position="927"/>
        <end position="951"/>
    </location>
</feature>
<feature type="transmembrane region" description="Helical" evidence="1">
    <location>
        <begin position="963"/>
        <end position="982"/>
    </location>
</feature>
<keyword evidence="1" id="KW-0472">Membrane</keyword>
<feature type="transmembrane region" description="Helical" evidence="1">
    <location>
        <begin position="428"/>
        <end position="450"/>
    </location>
</feature>
<dbReference type="SUPFAM" id="SSF82693">
    <property type="entry name" value="Multidrug efflux transporter AcrB pore domain, PN1, PN2, PC1 and PC2 subdomains"/>
    <property type="match status" value="2"/>
</dbReference>
<dbReference type="SUPFAM" id="SSF82866">
    <property type="entry name" value="Multidrug efflux transporter AcrB transmembrane domain"/>
    <property type="match status" value="2"/>
</dbReference>
<feature type="transmembrane region" description="Helical" evidence="1">
    <location>
        <begin position="889"/>
        <end position="907"/>
    </location>
</feature>
<keyword evidence="3" id="KW-1185">Reference proteome</keyword>
<organism evidence="2 3">
    <name type="scientific">Leptospira vanthielii</name>
    <dbReference type="NCBI Taxonomy" id="293085"/>
    <lineage>
        <taxon>Bacteria</taxon>
        <taxon>Pseudomonadati</taxon>
        <taxon>Spirochaetota</taxon>
        <taxon>Spirochaetia</taxon>
        <taxon>Leptospirales</taxon>
        <taxon>Leptospiraceae</taxon>
        <taxon>Leptospira</taxon>
    </lineage>
</organism>
<reference evidence="3" key="1">
    <citation type="journal article" date="2019" name="PLoS Negl. Trop. Dis.">
        <title>Revisiting the worldwide diversity of Leptospira species in the environment.</title>
        <authorList>
            <person name="Vincent A.T."/>
            <person name="Schiettekatte O."/>
            <person name="Bourhy P."/>
            <person name="Veyrier F.J."/>
            <person name="Picardeau M."/>
        </authorList>
    </citation>
    <scope>NUCLEOTIDE SEQUENCE [LARGE SCALE GENOMIC DNA]</scope>
    <source>
        <strain evidence="3">201601955</strain>
    </source>
</reference>
<feature type="transmembrane region" description="Helical" evidence="1">
    <location>
        <begin position="357"/>
        <end position="378"/>
    </location>
</feature>
<dbReference type="Proteomes" id="UP000298112">
    <property type="component" value="Unassembled WGS sequence"/>
</dbReference>
<feature type="transmembrane region" description="Helical" evidence="1">
    <location>
        <begin position="385"/>
        <end position="408"/>
    </location>
</feature>
<dbReference type="Gene3D" id="3.30.70.1320">
    <property type="entry name" value="Multidrug efflux transporter AcrB pore domain like"/>
    <property type="match status" value="1"/>
</dbReference>
<accession>A0ABY2NRH5</accession>
<proteinExistence type="predicted"/>
<feature type="transmembrane region" description="Helical" evidence="1">
    <location>
        <begin position="15"/>
        <end position="32"/>
    </location>
</feature>
<dbReference type="PANTHER" id="PTHR32063">
    <property type="match status" value="1"/>
</dbReference>
<dbReference type="PRINTS" id="PR00702">
    <property type="entry name" value="ACRIFLAVINRP"/>
</dbReference>
<protein>
    <submittedName>
        <fullName evidence="2">AcrB/AcrD/AcrF family protein</fullName>
    </submittedName>
</protein>
<dbReference type="PANTHER" id="PTHR32063:SF0">
    <property type="entry name" value="SWARMING MOTILITY PROTEIN SWRC"/>
    <property type="match status" value="1"/>
</dbReference>
<dbReference type="InterPro" id="IPR027463">
    <property type="entry name" value="AcrB_DN_DC_subdom"/>
</dbReference>
<dbReference type="Pfam" id="PF00873">
    <property type="entry name" value="ACR_tran"/>
    <property type="match status" value="2"/>
</dbReference>
<feature type="transmembrane region" description="Helical" evidence="1">
    <location>
        <begin position="332"/>
        <end position="351"/>
    </location>
</feature>
<evidence type="ECO:0000256" key="1">
    <source>
        <dbReference type="SAM" id="Phobius"/>
    </source>
</evidence>
<dbReference type="EMBL" id="RQHF01000012">
    <property type="protein sequence ID" value="TGM59367.1"/>
    <property type="molecule type" value="Genomic_DNA"/>
</dbReference>
<dbReference type="InterPro" id="IPR001036">
    <property type="entry name" value="Acrflvin-R"/>
</dbReference>
<gene>
    <name evidence="2" type="ORF">EHQ95_06600</name>
</gene>
<feature type="transmembrane region" description="Helical" evidence="1">
    <location>
        <begin position="523"/>
        <end position="540"/>
    </location>
</feature>
<dbReference type="Gene3D" id="3.30.70.1430">
    <property type="entry name" value="Multidrug efflux transporter AcrB pore domain"/>
    <property type="match status" value="2"/>
</dbReference>
<evidence type="ECO:0000313" key="3">
    <source>
        <dbReference type="Proteomes" id="UP000298112"/>
    </source>
</evidence>
<name>A0ABY2NRH5_9LEPT</name>
<dbReference type="Gene3D" id="3.30.2090.10">
    <property type="entry name" value="Multidrug efflux transporter AcrB TolC docking domain, DN and DC subdomains"/>
    <property type="match status" value="1"/>
</dbReference>
<comment type="caution">
    <text evidence="2">The sequence shown here is derived from an EMBL/GenBank/DDBJ whole genome shotgun (WGS) entry which is preliminary data.</text>
</comment>
<keyword evidence="1" id="KW-1133">Transmembrane helix</keyword>
<feature type="transmembrane region" description="Helical" evidence="1">
    <location>
        <begin position="831"/>
        <end position="854"/>
    </location>
</feature>
<dbReference type="Gene3D" id="1.20.1640.10">
    <property type="entry name" value="Multidrug efflux transporter AcrB transmembrane domain"/>
    <property type="match status" value="3"/>
</dbReference>
<dbReference type="RefSeq" id="WP_135657860.1">
    <property type="nucleotide sequence ID" value="NZ_RQHF01000012.1"/>
</dbReference>
<feature type="transmembrane region" description="Helical" evidence="1">
    <location>
        <begin position="860"/>
        <end position="882"/>
    </location>
</feature>
<feature type="transmembrane region" description="Helical" evidence="1">
    <location>
        <begin position="457"/>
        <end position="480"/>
    </location>
</feature>
<evidence type="ECO:0000313" key="2">
    <source>
        <dbReference type="EMBL" id="TGM59367.1"/>
    </source>
</evidence>
<sequence length="994" mass="114071">MNVESYVLSLFKHKRLYWVVFICFFLAAFFRIPELEIWLLPRLTPIRYYIVTEFPNHSAEDTDLSVSVPISEMVSSVKSVKRIRTISEHGKSIVQIDLQFGASVSEFKDQLYQTILEMNEKLPLGVGVPRLLQGEAKERPFMEILIPKGIGNDVTSFDFRFQQLVFQLERISGVTEVRVVGKPKHSAFISIKTKVLDLFPISIRDLESQIQAAMRGGSLGKIEGYTKDTELKFSAEIQSYEDLSQFPVHLGNGNSVSLGRLTTIFKSEFPAEKLTRMDGKNAIYIAIFTDSSANPLRVSSEVQKKIQTLDSNLSPKIFYDASNELRDQIRQFGINLIWSLTFAFVFSYFLYRSWVPALILLVSVLFSLVLFFHLVLLFSISINILSLGGISVGIGMLFDASNLIVFSIRKQLEKMAFASESVTKGIQSVFISLFSSSLTTIVVFIPLLVFPIEWKNFFFDSGVCIALLVFCSLVSSLWIVPLLSISLMKSLKKAELNTNREKLLVSMYERTYNAWNTLEKKNIAVILCFLLLFSFLVLKFKWHIFPKQPAIGFRLQMSPKSNLSLDEELDVVYELQSKMRKIDPKLSTFVFPLDQLDTKKQHPQKPIPIQWKLLGIEKSKELETLFVELLPPSKWAWKLEPIESQVSITLPFIPNDSIVFLHESFDALLNFSREFRKNISNHGLGDDFVFFPNRITLEEWSRNQIPIPEFIPNEEDLKHRILYQQIPKYLGPIGDATKTDLYLGMNSFGLDLGKRVDPERISFKTKTNETTLIGTLFTSKKQESYDQYHRESGLFYTEWKGEVLEFDSNLFATKNGLSVIQFSAKKEIRKFFLILFVLLLLSFVFIYLALVGIYESFRTPVVYLGISLLYLSVTVSFVFILFREFHLGHYIGLVVLLGLSIDSISLFGERWIEIEEDTISSPRREFIFRWLVWPIFLNAGTTLMGIFPVIVFGTSGSEFSRSIALTMFVGIPVSVFFVFYVYPTLFQKFLVKMQ</sequence>
<keyword evidence="1" id="KW-0812">Transmembrane</keyword>